<dbReference type="RefSeq" id="WP_015883123.1">
    <property type="nucleotide sequence ID" value="NC_012669.1"/>
</dbReference>
<dbReference type="STRING" id="471853.Bcav_2638"/>
<protein>
    <submittedName>
        <fullName evidence="5">Palmitoyl-CoA hydrolase</fullName>
        <ecNumber evidence="5">3.1.2.2</ecNumber>
    </submittedName>
</protein>
<comment type="similarity">
    <text evidence="1">Belongs to the C/M/P thioester hydrolase family.</text>
</comment>
<keyword evidence="6" id="KW-1185">Reference proteome</keyword>
<dbReference type="EMBL" id="CP001618">
    <property type="protein sequence ID" value="ACQ80883.1"/>
    <property type="molecule type" value="Genomic_DNA"/>
</dbReference>
<dbReference type="HOGENOM" id="CLU_032690_0_1_11"/>
<dbReference type="OrthoDB" id="9781019at2"/>
<dbReference type="CDD" id="cd03445">
    <property type="entry name" value="Thioesterase_II_repeat2"/>
    <property type="match status" value="1"/>
</dbReference>
<accession>C5BXK0</accession>
<dbReference type="GO" id="GO:0006637">
    <property type="term" value="P:acyl-CoA metabolic process"/>
    <property type="evidence" value="ECO:0007669"/>
    <property type="project" value="InterPro"/>
</dbReference>
<dbReference type="eggNOG" id="COG1946">
    <property type="taxonomic scope" value="Bacteria"/>
</dbReference>
<dbReference type="GO" id="GO:0009062">
    <property type="term" value="P:fatty acid catabolic process"/>
    <property type="evidence" value="ECO:0007669"/>
    <property type="project" value="TreeGrafter"/>
</dbReference>
<organism evidence="5 6">
    <name type="scientific">Beutenbergia cavernae (strain ATCC BAA-8 / DSM 12333 / CCUG 43141 / JCM 11478 / NBRC 16432 / NCIMB 13614 / HKI 0122)</name>
    <dbReference type="NCBI Taxonomy" id="471853"/>
    <lineage>
        <taxon>Bacteria</taxon>
        <taxon>Bacillati</taxon>
        <taxon>Actinomycetota</taxon>
        <taxon>Actinomycetes</taxon>
        <taxon>Micrococcales</taxon>
        <taxon>Beutenbergiaceae</taxon>
        <taxon>Beutenbergia</taxon>
    </lineage>
</organism>
<name>C5BXK0_BEUC1</name>
<dbReference type="Pfam" id="PF13622">
    <property type="entry name" value="4HBT_3"/>
    <property type="match status" value="1"/>
</dbReference>
<evidence type="ECO:0000259" key="4">
    <source>
        <dbReference type="Pfam" id="PF20789"/>
    </source>
</evidence>
<sequence length="288" mass="31421">MSDAFAEVLRVLTLERTGDDEFVGASLPQVNERVYGGQVLAQAVLAAGRTVPGGRDVHSVHGYFLRPGDIDVPITFAVERLRDGGSFSARRTHALQDGVPILSLIASFQERQSGVEHEEPSGLTVPPPEDLASNGDLFSAIDHPMARFLARTAAFDIRHVGPPLYVQPDPEPTTHQALWMRPTGALEGEARSDRLLNAVVLAYACDQVMLEPVLRAHHLAWRMPGISVASLDHAMWWHRDVDVSDWLLYVQDSPSARGGRGLGTARVYTRDGALVATIAQEGMVRAPR</sequence>
<dbReference type="Proteomes" id="UP000007962">
    <property type="component" value="Chromosome"/>
</dbReference>
<dbReference type="PANTHER" id="PTHR11066:SF34">
    <property type="entry name" value="ACYL-COENZYME A THIOESTERASE 8"/>
    <property type="match status" value="1"/>
</dbReference>
<dbReference type="AlphaFoldDB" id="C5BXK0"/>
<evidence type="ECO:0000313" key="5">
    <source>
        <dbReference type="EMBL" id="ACQ80883.1"/>
    </source>
</evidence>
<dbReference type="InterPro" id="IPR049449">
    <property type="entry name" value="TesB_ACOT8-like_N"/>
</dbReference>
<dbReference type="InterPro" id="IPR029069">
    <property type="entry name" value="HotDog_dom_sf"/>
</dbReference>
<gene>
    <name evidence="5" type="ordered locus">Bcav_2638</name>
</gene>
<dbReference type="SUPFAM" id="SSF54637">
    <property type="entry name" value="Thioesterase/thiol ester dehydrase-isomerase"/>
    <property type="match status" value="2"/>
</dbReference>
<evidence type="ECO:0000256" key="2">
    <source>
        <dbReference type="ARBA" id="ARBA00022801"/>
    </source>
</evidence>
<evidence type="ECO:0000259" key="3">
    <source>
        <dbReference type="Pfam" id="PF13622"/>
    </source>
</evidence>
<dbReference type="InterPro" id="IPR049450">
    <property type="entry name" value="ACOT8-like_C"/>
</dbReference>
<dbReference type="InterPro" id="IPR042171">
    <property type="entry name" value="Acyl-CoA_hotdog"/>
</dbReference>
<dbReference type="Gene3D" id="2.40.160.210">
    <property type="entry name" value="Acyl-CoA thioesterase, double hotdog domain"/>
    <property type="match status" value="1"/>
</dbReference>
<dbReference type="GO" id="GO:0047617">
    <property type="term" value="F:fatty acyl-CoA hydrolase activity"/>
    <property type="evidence" value="ECO:0007669"/>
    <property type="project" value="InterPro"/>
</dbReference>
<dbReference type="EC" id="3.1.2.2" evidence="5"/>
<feature type="domain" description="Acyl-CoA thioesterase-like N-terminal HotDog" evidence="3">
    <location>
        <begin position="29"/>
        <end position="109"/>
    </location>
</feature>
<dbReference type="InterPro" id="IPR003703">
    <property type="entry name" value="Acyl_CoA_thio"/>
</dbReference>
<evidence type="ECO:0000256" key="1">
    <source>
        <dbReference type="ARBA" id="ARBA00006538"/>
    </source>
</evidence>
<proteinExistence type="inferred from homology"/>
<dbReference type="KEGG" id="bcv:Bcav_2638"/>
<dbReference type="PANTHER" id="PTHR11066">
    <property type="entry name" value="ACYL-COA THIOESTERASE"/>
    <property type="match status" value="1"/>
</dbReference>
<evidence type="ECO:0000313" key="6">
    <source>
        <dbReference type="Proteomes" id="UP000007962"/>
    </source>
</evidence>
<keyword evidence="2 5" id="KW-0378">Hydrolase</keyword>
<dbReference type="Pfam" id="PF20789">
    <property type="entry name" value="4HBT_3C"/>
    <property type="match status" value="1"/>
</dbReference>
<feature type="domain" description="Acyl-CoA thioesterase-like C-terminal" evidence="4">
    <location>
        <begin position="149"/>
        <end position="284"/>
    </location>
</feature>
<dbReference type="CDD" id="cd03444">
    <property type="entry name" value="Thioesterase_II_repeat1"/>
    <property type="match status" value="1"/>
</dbReference>
<reference evidence="5 6" key="1">
    <citation type="journal article" date="2009" name="Stand. Genomic Sci.">
        <title>Complete genome sequence of Beutenbergia cavernae type strain (HKI 0122).</title>
        <authorList>
            <person name="Land M."/>
            <person name="Pukall R."/>
            <person name="Abt B."/>
            <person name="Goker M."/>
            <person name="Rohde M."/>
            <person name="Glavina Del Rio T."/>
            <person name="Tice H."/>
            <person name="Copeland A."/>
            <person name="Cheng J.F."/>
            <person name="Lucas S."/>
            <person name="Chen F."/>
            <person name="Nolan M."/>
            <person name="Bruce D."/>
            <person name="Goodwin L."/>
            <person name="Pitluck S."/>
            <person name="Ivanova N."/>
            <person name="Mavromatis K."/>
            <person name="Ovchinnikova G."/>
            <person name="Pati A."/>
            <person name="Chen A."/>
            <person name="Palaniappan K."/>
            <person name="Hauser L."/>
            <person name="Chang Y.J."/>
            <person name="Jefferies C.C."/>
            <person name="Saunders E."/>
            <person name="Brettin T."/>
            <person name="Detter J.C."/>
            <person name="Han C."/>
            <person name="Chain P."/>
            <person name="Bristow J."/>
            <person name="Eisen J.A."/>
            <person name="Markowitz V."/>
            <person name="Hugenholtz P."/>
            <person name="Kyrpides N.C."/>
            <person name="Klenk H.P."/>
            <person name="Lapidus A."/>
        </authorList>
    </citation>
    <scope>NUCLEOTIDE SEQUENCE [LARGE SCALE GENOMIC DNA]</scope>
    <source>
        <strain evidence="6">ATCC BAA-8 / DSM 12333 / NBRC 16432</strain>
    </source>
</reference>